<name>H8XNI1_FLAIG</name>
<accession>H8XNI1</accession>
<proteinExistence type="predicted"/>
<evidence type="ECO:0000313" key="3">
    <source>
        <dbReference type="Proteomes" id="UP000007599"/>
    </source>
</evidence>
<dbReference type="RefSeq" id="WP_014387242.1">
    <property type="nucleotide sequence ID" value="NC_017025.1"/>
</dbReference>
<dbReference type="EMBL" id="HE774682">
    <property type="protein sequence ID" value="CCG52098.1"/>
    <property type="molecule type" value="Genomic_DNA"/>
</dbReference>
<keyword evidence="3" id="KW-1185">Reference proteome</keyword>
<keyword evidence="1" id="KW-1133">Transmembrane helix</keyword>
<reference evidence="2 3" key="1">
    <citation type="journal article" date="2012" name="J. Bacteriol.">
        <title>Complete Genome Sequence of Flavobacterium indicum GPSTA100-9T, Isolated from Warm Spring Water.</title>
        <authorList>
            <person name="Barbier P."/>
            <person name="Houel A."/>
            <person name="Loux V."/>
            <person name="Poulain J."/>
            <person name="Bernardet J.F."/>
            <person name="Touchon M."/>
            <person name="Duchaud E."/>
        </authorList>
    </citation>
    <scope>NUCLEOTIDE SEQUENCE [LARGE SCALE GENOMIC DNA]</scope>
    <source>
        <strain evidence="3">DSM 17447 / CIP 109464 / GPTSA100-9</strain>
    </source>
</reference>
<dbReference type="PATRIC" id="fig|1094466.5.peg.88"/>
<keyword evidence="1 2" id="KW-0812">Transmembrane</keyword>
<dbReference type="KEGG" id="fin:KQS_00435"/>
<dbReference type="Proteomes" id="UP000007599">
    <property type="component" value="Chromosome I"/>
</dbReference>
<reference evidence="3" key="2">
    <citation type="submission" date="2012-03" db="EMBL/GenBank/DDBJ databases">
        <title>Complete genome sequence of Flavobacterium indicum GPTSA100-9T, isolated from warm spring water.</title>
        <authorList>
            <person name="Barbier P."/>
            <person name="Houel A."/>
            <person name="Loux V."/>
            <person name="Poulain J."/>
            <person name="Bernardet J.-F."/>
            <person name="Touchon M."/>
            <person name="Duchaud E."/>
        </authorList>
    </citation>
    <scope>NUCLEOTIDE SEQUENCE [LARGE SCALE GENOMIC DNA]</scope>
    <source>
        <strain evidence="3">DSM 17447 / CIP 109464 / GPTSA100-9</strain>
    </source>
</reference>
<evidence type="ECO:0000256" key="1">
    <source>
        <dbReference type="SAM" id="Phobius"/>
    </source>
</evidence>
<evidence type="ECO:0000313" key="2">
    <source>
        <dbReference type="EMBL" id="CCG52098.1"/>
    </source>
</evidence>
<protein>
    <submittedName>
        <fullName evidence="2">Hypothetical transmembrane protein</fullName>
    </submittedName>
</protein>
<dbReference type="AlphaFoldDB" id="H8XNI1"/>
<feature type="transmembrane region" description="Helical" evidence="1">
    <location>
        <begin position="20"/>
        <end position="40"/>
    </location>
</feature>
<keyword evidence="1" id="KW-0472">Membrane</keyword>
<gene>
    <name evidence="2" type="ordered locus">KQS_00435</name>
</gene>
<dbReference type="HOGENOM" id="CLU_1624703_0_0_10"/>
<sequence>MLKKIVQIMVNQSFIQMKNIGLIIINKAVFFIVFFCLILSCSKEDNPINKKIVGVKLDKFIKDSNYQTINKPKKIVLNFSIQKNDTVVYFERISPYKKDLYLGCFDYKGFKIFVYSNFKNHINKFYNINGISLQCEKVLYREIDLIYRMDYFIKNDSLIPVWQ</sequence>
<organism evidence="2 3">
    <name type="scientific">Flavobacterium indicum (strain DSM 17447 / CIP 109464 / GPTSA100-9)</name>
    <dbReference type="NCBI Taxonomy" id="1094466"/>
    <lineage>
        <taxon>Bacteria</taxon>
        <taxon>Pseudomonadati</taxon>
        <taxon>Bacteroidota</taxon>
        <taxon>Flavobacteriia</taxon>
        <taxon>Flavobacteriales</taxon>
        <taxon>Flavobacteriaceae</taxon>
        <taxon>Flavobacterium</taxon>
    </lineage>
</organism>